<dbReference type="InterPro" id="IPR037294">
    <property type="entry name" value="ABC_BtuC-like"/>
</dbReference>
<keyword evidence="7 9" id="KW-0472">Membrane</keyword>
<keyword evidence="5 9" id="KW-0812">Transmembrane</keyword>
<feature type="transmembrane region" description="Helical" evidence="9">
    <location>
        <begin position="135"/>
        <end position="154"/>
    </location>
</feature>
<dbReference type="Gene3D" id="1.10.3470.10">
    <property type="entry name" value="ABC transporter involved in vitamin B12 uptake, BtuC"/>
    <property type="match status" value="1"/>
</dbReference>
<dbReference type="GO" id="GO:0033214">
    <property type="term" value="P:siderophore-iron import into cell"/>
    <property type="evidence" value="ECO:0007669"/>
    <property type="project" value="TreeGrafter"/>
</dbReference>
<accession>A0A934IVG6</accession>
<dbReference type="Pfam" id="PF01032">
    <property type="entry name" value="FecCD"/>
    <property type="match status" value="1"/>
</dbReference>
<dbReference type="PANTHER" id="PTHR30472:SF19">
    <property type="entry name" value="PETROBACTIN IMPORT SYSTEM PERMEASE PROTEIN YCLO"/>
    <property type="match status" value="1"/>
</dbReference>
<dbReference type="SUPFAM" id="SSF81345">
    <property type="entry name" value="ABC transporter involved in vitamin B12 uptake, BtuC"/>
    <property type="match status" value="1"/>
</dbReference>
<evidence type="ECO:0000313" key="10">
    <source>
        <dbReference type="EMBL" id="MBJ3778770.1"/>
    </source>
</evidence>
<organism evidence="10 11">
    <name type="scientific">Acuticoccus mangrovi</name>
    <dbReference type="NCBI Taxonomy" id="2796142"/>
    <lineage>
        <taxon>Bacteria</taxon>
        <taxon>Pseudomonadati</taxon>
        <taxon>Pseudomonadota</taxon>
        <taxon>Alphaproteobacteria</taxon>
        <taxon>Hyphomicrobiales</taxon>
        <taxon>Amorphaceae</taxon>
        <taxon>Acuticoccus</taxon>
    </lineage>
</organism>
<comment type="caution">
    <text evidence="10">The sequence shown here is derived from an EMBL/GenBank/DDBJ whole genome shotgun (WGS) entry which is preliminary data.</text>
</comment>
<feature type="transmembrane region" description="Helical" evidence="9">
    <location>
        <begin position="321"/>
        <end position="340"/>
    </location>
</feature>
<evidence type="ECO:0000256" key="8">
    <source>
        <dbReference type="SAM" id="MobiDB-lite"/>
    </source>
</evidence>
<evidence type="ECO:0000256" key="9">
    <source>
        <dbReference type="SAM" id="Phobius"/>
    </source>
</evidence>
<feature type="region of interest" description="Disordered" evidence="8">
    <location>
        <begin position="1"/>
        <end position="22"/>
    </location>
</feature>
<evidence type="ECO:0000256" key="6">
    <source>
        <dbReference type="ARBA" id="ARBA00022989"/>
    </source>
</evidence>
<evidence type="ECO:0000256" key="4">
    <source>
        <dbReference type="ARBA" id="ARBA00022475"/>
    </source>
</evidence>
<comment type="similarity">
    <text evidence="2">Belongs to the binding-protein-dependent transport system permease family. FecCD subfamily.</text>
</comment>
<evidence type="ECO:0000256" key="3">
    <source>
        <dbReference type="ARBA" id="ARBA00022448"/>
    </source>
</evidence>
<dbReference type="AlphaFoldDB" id="A0A934IVG6"/>
<evidence type="ECO:0000256" key="7">
    <source>
        <dbReference type="ARBA" id="ARBA00023136"/>
    </source>
</evidence>
<feature type="transmembrane region" description="Helical" evidence="9">
    <location>
        <begin position="253"/>
        <end position="283"/>
    </location>
</feature>
<protein>
    <submittedName>
        <fullName evidence="10">Iron chelate uptake ABC transporter family permease subunit</fullName>
    </submittedName>
</protein>
<keyword evidence="11" id="KW-1185">Reference proteome</keyword>
<feature type="transmembrane region" description="Helical" evidence="9">
    <location>
        <begin position="108"/>
        <end position="128"/>
    </location>
</feature>
<dbReference type="Proteomes" id="UP000609531">
    <property type="component" value="Unassembled WGS sequence"/>
</dbReference>
<dbReference type="GO" id="GO:0005886">
    <property type="term" value="C:plasma membrane"/>
    <property type="evidence" value="ECO:0007669"/>
    <property type="project" value="UniProtKB-SubCell"/>
</dbReference>
<gene>
    <name evidence="10" type="ORF">JCR33_23925</name>
</gene>
<proteinExistence type="inferred from homology"/>
<feature type="transmembrane region" description="Helical" evidence="9">
    <location>
        <begin position="160"/>
        <end position="185"/>
    </location>
</feature>
<evidence type="ECO:0000313" key="11">
    <source>
        <dbReference type="Proteomes" id="UP000609531"/>
    </source>
</evidence>
<feature type="transmembrane region" description="Helical" evidence="9">
    <location>
        <begin position="70"/>
        <end position="93"/>
    </location>
</feature>
<dbReference type="InterPro" id="IPR000522">
    <property type="entry name" value="ABC_transptr_permease_BtuC"/>
</dbReference>
<evidence type="ECO:0000256" key="5">
    <source>
        <dbReference type="ARBA" id="ARBA00022692"/>
    </source>
</evidence>
<reference evidence="10" key="1">
    <citation type="submission" date="2020-12" db="EMBL/GenBank/DDBJ databases">
        <title>Bacterial taxonomy.</title>
        <authorList>
            <person name="Pan X."/>
        </authorList>
    </citation>
    <scope>NUCLEOTIDE SEQUENCE</scope>
    <source>
        <strain evidence="10">B2012</strain>
    </source>
</reference>
<evidence type="ECO:0000256" key="1">
    <source>
        <dbReference type="ARBA" id="ARBA00004651"/>
    </source>
</evidence>
<sequence>MKSPWAPSSGSSAPRPSSPSCCGGRALAERGWTSPKARLLLLAAGAALSVLAFMTVGLKGGLAFALELRAVRLAALVEVAVAVAVSTVVFQTITGNRILTPSIMGLDALYSLLQALAVFTLGGLGYAMLPATAKFLGEAGLMALLGTALFLPLLSRRGDIPTLLLAGVVLGVLFRSLSLMVARLIDPNEFAIVQSARYADFNTLDATLLVPCLGLTGLGTLLVWRARHVLDVMALGREAAVGLGVAWRRSATALLVLVGALTAASTALVGPVAFLGLLVVALAERTVGTVRHGPLLLGAMLLAVILLVGGQTILAQLLDNVLTLGIVIEFFGGLAFLILITRRRR</sequence>
<feature type="transmembrane region" description="Helical" evidence="9">
    <location>
        <begin position="206"/>
        <end position="224"/>
    </location>
</feature>
<comment type="subcellular location">
    <subcellularLocation>
        <location evidence="1">Cell membrane</location>
        <topology evidence="1">Multi-pass membrane protein</topology>
    </subcellularLocation>
</comment>
<keyword evidence="6 9" id="KW-1133">Transmembrane helix</keyword>
<feature type="transmembrane region" description="Helical" evidence="9">
    <location>
        <begin position="39"/>
        <end position="58"/>
    </location>
</feature>
<dbReference type="EMBL" id="JAEKJA010000038">
    <property type="protein sequence ID" value="MBJ3778770.1"/>
    <property type="molecule type" value="Genomic_DNA"/>
</dbReference>
<feature type="transmembrane region" description="Helical" evidence="9">
    <location>
        <begin position="295"/>
        <end position="315"/>
    </location>
</feature>
<evidence type="ECO:0000256" key="2">
    <source>
        <dbReference type="ARBA" id="ARBA00007935"/>
    </source>
</evidence>
<keyword evidence="3" id="KW-0813">Transport</keyword>
<dbReference type="GO" id="GO:0022857">
    <property type="term" value="F:transmembrane transporter activity"/>
    <property type="evidence" value="ECO:0007669"/>
    <property type="project" value="InterPro"/>
</dbReference>
<keyword evidence="4" id="KW-1003">Cell membrane</keyword>
<dbReference type="PANTHER" id="PTHR30472">
    <property type="entry name" value="FERRIC ENTEROBACTIN TRANSPORT SYSTEM PERMEASE PROTEIN"/>
    <property type="match status" value="1"/>
</dbReference>
<name>A0A934IVG6_9HYPH</name>